<proteinExistence type="predicted"/>
<organism evidence="1">
    <name type="scientific">Arundo donax</name>
    <name type="common">Giant reed</name>
    <name type="synonym">Donax arundinaceus</name>
    <dbReference type="NCBI Taxonomy" id="35708"/>
    <lineage>
        <taxon>Eukaryota</taxon>
        <taxon>Viridiplantae</taxon>
        <taxon>Streptophyta</taxon>
        <taxon>Embryophyta</taxon>
        <taxon>Tracheophyta</taxon>
        <taxon>Spermatophyta</taxon>
        <taxon>Magnoliopsida</taxon>
        <taxon>Liliopsida</taxon>
        <taxon>Poales</taxon>
        <taxon>Poaceae</taxon>
        <taxon>PACMAD clade</taxon>
        <taxon>Arundinoideae</taxon>
        <taxon>Arundineae</taxon>
        <taxon>Arundo</taxon>
    </lineage>
</organism>
<protein>
    <submittedName>
        <fullName evidence="1">Uncharacterized protein</fullName>
    </submittedName>
</protein>
<dbReference type="AlphaFoldDB" id="A0A0A8Y488"/>
<sequence length="30" mass="3232">MAYASLLLMFPAAVVFLTQASVFRSIAVLT</sequence>
<name>A0A0A8Y488_ARUDO</name>
<reference evidence="1" key="2">
    <citation type="journal article" date="2015" name="Data Brief">
        <title>Shoot transcriptome of the giant reed, Arundo donax.</title>
        <authorList>
            <person name="Barrero R.A."/>
            <person name="Guerrero F.D."/>
            <person name="Moolhuijzen P."/>
            <person name="Goolsby J.A."/>
            <person name="Tidwell J."/>
            <person name="Bellgard S.E."/>
            <person name="Bellgard M.I."/>
        </authorList>
    </citation>
    <scope>NUCLEOTIDE SEQUENCE</scope>
    <source>
        <tissue evidence="1">Shoot tissue taken approximately 20 cm above the soil surface</tissue>
    </source>
</reference>
<dbReference type="EMBL" id="GBRH01277196">
    <property type="protein sequence ID" value="JAD20699.1"/>
    <property type="molecule type" value="Transcribed_RNA"/>
</dbReference>
<evidence type="ECO:0000313" key="1">
    <source>
        <dbReference type="EMBL" id="JAD20699.1"/>
    </source>
</evidence>
<accession>A0A0A8Y488</accession>
<reference evidence="1" key="1">
    <citation type="submission" date="2014-09" db="EMBL/GenBank/DDBJ databases">
        <authorList>
            <person name="Magalhaes I.L.F."/>
            <person name="Oliveira U."/>
            <person name="Santos F.R."/>
            <person name="Vidigal T.H.D.A."/>
            <person name="Brescovit A.D."/>
            <person name="Santos A.J."/>
        </authorList>
    </citation>
    <scope>NUCLEOTIDE SEQUENCE</scope>
    <source>
        <tissue evidence="1">Shoot tissue taken approximately 20 cm above the soil surface</tissue>
    </source>
</reference>